<evidence type="ECO:0000256" key="7">
    <source>
        <dbReference type="ARBA" id="ARBA00023237"/>
    </source>
</evidence>
<keyword evidence="14" id="KW-1185">Reference proteome</keyword>
<keyword evidence="4 8" id="KW-0812">Transmembrane</keyword>
<evidence type="ECO:0000256" key="10">
    <source>
        <dbReference type="SAM" id="SignalP"/>
    </source>
</evidence>
<evidence type="ECO:0000256" key="2">
    <source>
        <dbReference type="ARBA" id="ARBA00022448"/>
    </source>
</evidence>
<evidence type="ECO:0000256" key="1">
    <source>
        <dbReference type="ARBA" id="ARBA00004571"/>
    </source>
</evidence>
<dbReference type="GO" id="GO:0009279">
    <property type="term" value="C:cell outer membrane"/>
    <property type="evidence" value="ECO:0007669"/>
    <property type="project" value="UniProtKB-SubCell"/>
</dbReference>
<evidence type="ECO:0000256" key="9">
    <source>
        <dbReference type="RuleBase" id="RU003357"/>
    </source>
</evidence>
<comment type="caution">
    <text evidence="13">The sequence shown here is derived from an EMBL/GenBank/DDBJ whole genome shotgun (WGS) entry which is preliminary data.</text>
</comment>
<dbReference type="Gene3D" id="2.40.170.20">
    <property type="entry name" value="TonB-dependent receptor, beta-barrel domain"/>
    <property type="match status" value="1"/>
</dbReference>
<accession>A0A7W6CGX5</accession>
<feature type="domain" description="TonB-dependent receptor plug" evidence="12">
    <location>
        <begin position="53"/>
        <end position="172"/>
    </location>
</feature>
<comment type="subcellular location">
    <subcellularLocation>
        <location evidence="1 8">Cell outer membrane</location>
        <topology evidence="1 8">Multi-pass membrane protein</topology>
    </subcellularLocation>
</comment>
<dbReference type="CDD" id="cd01347">
    <property type="entry name" value="ligand_gated_channel"/>
    <property type="match status" value="1"/>
</dbReference>
<keyword evidence="6 8" id="KW-0472">Membrane</keyword>
<dbReference type="InterPro" id="IPR037066">
    <property type="entry name" value="Plug_dom_sf"/>
</dbReference>
<keyword evidence="13" id="KW-0675">Receptor</keyword>
<reference evidence="13 14" key="1">
    <citation type="submission" date="2020-08" db="EMBL/GenBank/DDBJ databases">
        <title>Genomic Encyclopedia of Type Strains, Phase IV (KMG-IV): sequencing the most valuable type-strain genomes for metagenomic binning, comparative biology and taxonomic classification.</title>
        <authorList>
            <person name="Goeker M."/>
        </authorList>
    </citation>
    <scope>NUCLEOTIDE SEQUENCE [LARGE SCALE GENOMIC DNA]</scope>
    <source>
        <strain evidence="13 14">DSM 27057</strain>
    </source>
</reference>
<dbReference type="PROSITE" id="PS52016">
    <property type="entry name" value="TONB_DEPENDENT_REC_3"/>
    <property type="match status" value="1"/>
</dbReference>
<dbReference type="Pfam" id="PF07715">
    <property type="entry name" value="Plug"/>
    <property type="match status" value="1"/>
</dbReference>
<evidence type="ECO:0000259" key="11">
    <source>
        <dbReference type="Pfam" id="PF00593"/>
    </source>
</evidence>
<proteinExistence type="inferred from homology"/>
<dbReference type="AlphaFoldDB" id="A0A7W6CGX5"/>
<dbReference type="PANTHER" id="PTHR47234:SF3">
    <property type="entry name" value="SECRETIN_TONB SHORT N-TERMINAL DOMAIN-CONTAINING PROTEIN"/>
    <property type="match status" value="1"/>
</dbReference>
<dbReference type="InterPro" id="IPR036942">
    <property type="entry name" value="Beta-barrel_TonB_sf"/>
</dbReference>
<dbReference type="InterPro" id="IPR000531">
    <property type="entry name" value="Beta-barrel_TonB"/>
</dbReference>
<keyword evidence="10" id="KW-0732">Signal</keyword>
<dbReference type="RefSeq" id="WP_183623416.1">
    <property type="nucleotide sequence ID" value="NZ_JACIDX010000003.1"/>
</dbReference>
<name>A0A7W6CGX5_9SPHN</name>
<dbReference type="InterPro" id="IPR012910">
    <property type="entry name" value="Plug_dom"/>
</dbReference>
<dbReference type="Gene3D" id="2.170.130.10">
    <property type="entry name" value="TonB-dependent receptor, plug domain"/>
    <property type="match status" value="1"/>
</dbReference>
<evidence type="ECO:0000256" key="3">
    <source>
        <dbReference type="ARBA" id="ARBA00022452"/>
    </source>
</evidence>
<organism evidence="13 14">
    <name type="scientific">Novosphingobium sediminicola</name>
    <dbReference type="NCBI Taxonomy" id="563162"/>
    <lineage>
        <taxon>Bacteria</taxon>
        <taxon>Pseudomonadati</taxon>
        <taxon>Pseudomonadota</taxon>
        <taxon>Alphaproteobacteria</taxon>
        <taxon>Sphingomonadales</taxon>
        <taxon>Sphingomonadaceae</taxon>
        <taxon>Novosphingobium</taxon>
    </lineage>
</organism>
<evidence type="ECO:0000256" key="4">
    <source>
        <dbReference type="ARBA" id="ARBA00022692"/>
    </source>
</evidence>
<dbReference type="Pfam" id="PF00593">
    <property type="entry name" value="TonB_dep_Rec_b-barrel"/>
    <property type="match status" value="1"/>
</dbReference>
<dbReference type="InterPro" id="IPR039426">
    <property type="entry name" value="TonB-dep_rcpt-like"/>
</dbReference>
<dbReference type="Proteomes" id="UP000548867">
    <property type="component" value="Unassembled WGS sequence"/>
</dbReference>
<evidence type="ECO:0000256" key="5">
    <source>
        <dbReference type="ARBA" id="ARBA00023077"/>
    </source>
</evidence>
<keyword evidence="2 8" id="KW-0813">Transport</keyword>
<dbReference type="PANTHER" id="PTHR47234">
    <property type="match status" value="1"/>
</dbReference>
<dbReference type="EMBL" id="JACIDX010000003">
    <property type="protein sequence ID" value="MBB3954143.1"/>
    <property type="molecule type" value="Genomic_DNA"/>
</dbReference>
<keyword evidence="5 9" id="KW-0798">TonB box</keyword>
<gene>
    <name evidence="13" type="ORF">GGR38_001070</name>
</gene>
<dbReference type="SUPFAM" id="SSF56935">
    <property type="entry name" value="Porins"/>
    <property type="match status" value="1"/>
</dbReference>
<sequence length="819" mass="85433">MKRLGNFLSAASALVLAATAQSAKAAPDNDSTGDNTGEAIIVTGTRQTGIRAADSAAPISLIDSGTLTRVGQPNLNQALTQIAPSFAAQQFGGDVANLTLSARLRGLSPNHTLVLVNGKRRHNTASFQVSGGAFQGGAAPDIDLIPPSAIARIEILTDGAAAQYGSDAIAGVINIILKDADHGFNASATGGAYYQGGGSSNAQSANLGTKLGEQGFLNLTVQHRYRGYSQQGGADRRVGNVDGSLLSGVPSSWGNIAGSPNLNPILGDAQNYLTTAFANAGYDFGAVQAYANGSFSRRVANSQQNYRLPNRILKSDGSYLYPGGFVPLIGIHEQDYAGTVGLKGALGKGTWDLSSTYGKDQIDVWTLNSANAGLYADTGYTPRNFYDGQFSSSQWTNNLDLTYPVEVGFAEPLHLAAGAEFRRETYGIVQGDGPSIYKEGPQAYPGFQPTDAGRHSRRAFSLYGDISAKPVAAWQVNLAGRFEHYSDFGNAFSFRANSRYDFSPGFALRGTVNTGFRAPNLGEQYYSATSVSPTSAVVQLPANSDAAKLLGFQNLKPERSTGISGGFVAHPIPRLTITADAYATWIRNRIVATGTILGKSGTTIVSQAVLDAVAAHGNVLDPAATYAGVSLFANGADTRTLGAEFSVTYPLSTAIGKLDLSLAGSVNDTKLTRNRLGSTLLNEGAVSNLETAAAPYKVGLGGLLTSGKLTVNLRETLYGPVSARVSPNSGATWYTSRIAPSVITDLEVGYKLSSAIDVAIGANNLFNRKPPLVPLIPGTVTATSGGTLINGGTVLNAPNTLSPFGINGGYYYARLSIAL</sequence>
<keyword evidence="7 8" id="KW-0998">Cell outer membrane</keyword>
<evidence type="ECO:0000256" key="6">
    <source>
        <dbReference type="ARBA" id="ARBA00023136"/>
    </source>
</evidence>
<comment type="similarity">
    <text evidence="8 9">Belongs to the TonB-dependent receptor family.</text>
</comment>
<feature type="domain" description="TonB-dependent receptor-like beta-barrel" evidence="11">
    <location>
        <begin position="284"/>
        <end position="765"/>
    </location>
</feature>
<feature type="chain" id="PRO_5031196142" evidence="10">
    <location>
        <begin position="26"/>
        <end position="819"/>
    </location>
</feature>
<feature type="signal peptide" evidence="10">
    <location>
        <begin position="1"/>
        <end position="25"/>
    </location>
</feature>
<keyword evidence="3 8" id="KW-1134">Transmembrane beta strand</keyword>
<evidence type="ECO:0000259" key="12">
    <source>
        <dbReference type="Pfam" id="PF07715"/>
    </source>
</evidence>
<protein>
    <submittedName>
        <fullName evidence="13">Iron complex outermembrane receptor protein</fullName>
    </submittedName>
</protein>
<evidence type="ECO:0000256" key="8">
    <source>
        <dbReference type="PROSITE-ProRule" id="PRU01360"/>
    </source>
</evidence>
<evidence type="ECO:0000313" key="13">
    <source>
        <dbReference type="EMBL" id="MBB3954143.1"/>
    </source>
</evidence>
<evidence type="ECO:0000313" key="14">
    <source>
        <dbReference type="Proteomes" id="UP000548867"/>
    </source>
</evidence>